<dbReference type="PANTHER" id="PTHR31183">
    <property type="entry name" value="TRICHOPLEIN KERATIN FILAMENT-BINDING PROTEIN FAMILY MEMBER"/>
    <property type="match status" value="1"/>
</dbReference>
<evidence type="ECO:0000256" key="1">
    <source>
        <dbReference type="ARBA" id="ARBA00004138"/>
    </source>
</evidence>
<evidence type="ECO:0000313" key="5">
    <source>
        <dbReference type="EMBL" id="CEM53304.1"/>
    </source>
</evidence>
<keyword evidence="4" id="KW-0175">Coiled coil</keyword>
<proteinExistence type="predicted"/>
<dbReference type="GO" id="GO:0005929">
    <property type="term" value="C:cilium"/>
    <property type="evidence" value="ECO:0007669"/>
    <property type="project" value="UniProtKB-SubCell"/>
</dbReference>
<evidence type="ECO:0000256" key="3">
    <source>
        <dbReference type="ARBA" id="ARBA00023273"/>
    </source>
</evidence>
<dbReference type="VEuPathDB" id="CryptoDB:Cvel_11866"/>
<evidence type="ECO:0000256" key="2">
    <source>
        <dbReference type="ARBA" id="ARBA00023069"/>
    </source>
</evidence>
<keyword evidence="3" id="KW-0966">Cell projection</keyword>
<organism evidence="5">
    <name type="scientific">Chromera velia CCMP2878</name>
    <dbReference type="NCBI Taxonomy" id="1169474"/>
    <lineage>
        <taxon>Eukaryota</taxon>
        <taxon>Sar</taxon>
        <taxon>Alveolata</taxon>
        <taxon>Colpodellida</taxon>
        <taxon>Chromeraceae</taxon>
        <taxon>Chromera</taxon>
    </lineage>
</organism>
<protein>
    <submittedName>
        <fullName evidence="5">Uncharacterized protein</fullName>
    </submittedName>
</protein>
<dbReference type="AlphaFoldDB" id="A0A0G4I884"/>
<evidence type="ECO:0000256" key="4">
    <source>
        <dbReference type="SAM" id="Coils"/>
    </source>
</evidence>
<keyword evidence="2" id="KW-0969">Cilium</keyword>
<comment type="subcellular location">
    <subcellularLocation>
        <location evidence="1">Cell projection</location>
        <location evidence="1">Cilium</location>
    </subcellularLocation>
</comment>
<feature type="coiled-coil region" evidence="4">
    <location>
        <begin position="293"/>
        <end position="341"/>
    </location>
</feature>
<gene>
    <name evidence="5" type="ORF">Cvel_11866</name>
</gene>
<feature type="coiled-coil region" evidence="4">
    <location>
        <begin position="380"/>
        <end position="417"/>
    </location>
</feature>
<dbReference type="EMBL" id="CDMZ01005616">
    <property type="protein sequence ID" value="CEM53304.1"/>
    <property type="molecule type" value="Genomic_DNA"/>
</dbReference>
<accession>A0A0G4I884</accession>
<feature type="coiled-coil region" evidence="4">
    <location>
        <begin position="444"/>
        <end position="475"/>
    </location>
</feature>
<reference evidence="5" key="1">
    <citation type="submission" date="2014-11" db="EMBL/GenBank/DDBJ databases">
        <authorList>
            <person name="Otto D Thomas"/>
            <person name="Naeem Raeece"/>
        </authorList>
    </citation>
    <scope>NUCLEOTIDE SEQUENCE</scope>
</reference>
<name>A0A0G4I884_9ALVE</name>
<dbReference type="InterPro" id="IPR043596">
    <property type="entry name" value="CFAP53/TCHP"/>
</dbReference>
<feature type="coiled-coil region" evidence="4">
    <location>
        <begin position="77"/>
        <end position="122"/>
    </location>
</feature>
<sequence>MSTARLRADYLISRRRQQEDFQKGLETIVKGNAHAQTKAEWEEKATAACVNANIKLKTDALRAQYKERLALRQQRLCDLLSAEQAQYEQEIRDLEETPEQRKEKLAQKALALKKEREEQREKVVQEKLYQQWRAGEDELRAEDSRLFGLQMLQTRDDQCFDKLKAEAQEKIDEEVFEALTQENYKKMLDREMKEKETNAVRDAKTKKILTEQVALKAERVQKERDTAIAERKALAERFRVESEQEKLDRIREIEEARQKRATMDAFIRSQRGKREKEDAEERAEDKQWIASVLAREREVEKREQMEREKQQRENKEFRAALELEMQRKAHSDKELEEMQEAERLAQWRKREAVWEAEEDARFQLLQEVFADREAQLALKAKQREEIYEELARERDEIQREEERQAEIQQRKEEAEKFVRLRQQEELFRQMDFHQMQRQREQQILAIEKRKADLAEERLQKALEAERQKQKEVQNVILKNRAEREATRTAELSGVVNKANAASAGAGGAKLVAPWEKG</sequence>
<dbReference type="PhylomeDB" id="A0A0G4I884"/>
<dbReference type="PANTHER" id="PTHR31183:SF1">
    <property type="entry name" value="CILIA- AND FLAGELLA-ASSOCIATED PROTEIN 53"/>
    <property type="match status" value="1"/>
</dbReference>